<organism evidence="10 11">
    <name type="scientific">Variovorax ureilyticus</name>
    <dbReference type="NCBI Taxonomy" id="1836198"/>
    <lineage>
        <taxon>Bacteria</taxon>
        <taxon>Pseudomonadati</taxon>
        <taxon>Pseudomonadota</taxon>
        <taxon>Betaproteobacteria</taxon>
        <taxon>Burkholderiales</taxon>
        <taxon>Comamonadaceae</taxon>
        <taxon>Variovorax</taxon>
    </lineage>
</organism>
<evidence type="ECO:0000256" key="6">
    <source>
        <dbReference type="ARBA" id="ARBA00023237"/>
    </source>
</evidence>
<evidence type="ECO:0000313" key="11">
    <source>
        <dbReference type="Proteomes" id="UP001365846"/>
    </source>
</evidence>
<keyword evidence="6" id="KW-0998">Cell outer membrane</keyword>
<protein>
    <submittedName>
        <fullName evidence="10">BamA/TamA family outer membrane protein</fullName>
    </submittedName>
</protein>
<feature type="region of interest" description="Disordered" evidence="7">
    <location>
        <begin position="21"/>
        <end position="41"/>
    </location>
</feature>
<comment type="caution">
    <text evidence="10">The sequence shown here is derived from an EMBL/GenBank/DDBJ whole genome shotgun (WGS) entry which is preliminary data.</text>
</comment>
<dbReference type="Gene3D" id="2.40.160.50">
    <property type="entry name" value="membrane protein fhac: a member of the omp85/tpsb transporter family"/>
    <property type="match status" value="1"/>
</dbReference>
<dbReference type="Pfam" id="PF07244">
    <property type="entry name" value="POTRA"/>
    <property type="match status" value="1"/>
</dbReference>
<evidence type="ECO:0000256" key="2">
    <source>
        <dbReference type="ARBA" id="ARBA00022452"/>
    </source>
</evidence>
<dbReference type="EMBL" id="JBBKZU010000004">
    <property type="protein sequence ID" value="MEJ8811881.1"/>
    <property type="molecule type" value="Genomic_DNA"/>
</dbReference>
<dbReference type="InterPro" id="IPR039910">
    <property type="entry name" value="D15-like"/>
</dbReference>
<evidence type="ECO:0000259" key="9">
    <source>
        <dbReference type="Pfam" id="PF07244"/>
    </source>
</evidence>
<dbReference type="InterPro" id="IPR000184">
    <property type="entry name" value="Bac_surfAg_D15"/>
</dbReference>
<keyword evidence="11" id="KW-1185">Reference proteome</keyword>
<evidence type="ECO:0000256" key="1">
    <source>
        <dbReference type="ARBA" id="ARBA00004370"/>
    </source>
</evidence>
<feature type="domain" description="POTRA" evidence="9">
    <location>
        <begin position="220"/>
        <end position="278"/>
    </location>
</feature>
<dbReference type="PANTHER" id="PTHR12815:SF47">
    <property type="entry name" value="TRANSLOCATION AND ASSEMBLY MODULE SUBUNIT TAMA"/>
    <property type="match status" value="1"/>
</dbReference>
<keyword evidence="4" id="KW-0732">Signal</keyword>
<dbReference type="Proteomes" id="UP001365846">
    <property type="component" value="Unassembled WGS sequence"/>
</dbReference>
<sequence length="617" mass="67606">MPALLFATLLLLQGCSLLSQKEPDQRDAADSPVTSESGASGREAFAVDVQAPDAVRDFLTRNLEIQRYRKLNDLGPVELSRLMVAAEANARELLNTMGYFTPTLTLELRETPDGKAPREVRITVVPGEITHVSDVHVDFNGPIAQTPESEERRNAIRAAWPLRQGQAFSQQAWDNAKSTALRSLTARRYPTGTIVTSRAEVDADRAEARLSATYDSGPAYRFGPLVVRGYQRYDPDAMRRIARIPTGADYDQQQLLDAQQRLASSGYFNSVFLTLDTTHDDPLSAPVIAQVQEAPLQKVVAGVGYTTDSGPRLSLDHIHNQMPLLGWRAVSRLYLDRDTQSLGTEWSAVPRDSGWRTFTAAQLKSEVSGDYTVDSGRLRGGESKASDHIDRSLFLQYDYASNHGFNAPPSASALSINWNWTGRYFDNANAPTRGQGIALELAAGYTLTGERLPFTRTYARWVGFVPAGTVYSDDGTQSRGARIQLRSEIGALIAKDSAQIPSTLAFLTGGDTTVRGYSFRSIGAVRPSGTVIAGRYMGVASIEWQRPFVYNGKISDWESTVFVDAGSVADKVGDLEAKVGVGVGARWKSPIGPISIDLAYGVDVKEFRLHFRFGFTF</sequence>
<comment type="subcellular location">
    <subcellularLocation>
        <location evidence="1">Membrane</location>
    </subcellularLocation>
</comment>
<evidence type="ECO:0000256" key="7">
    <source>
        <dbReference type="SAM" id="MobiDB-lite"/>
    </source>
</evidence>
<gene>
    <name evidence="10" type="ORF">WKW77_12450</name>
</gene>
<dbReference type="Pfam" id="PF01103">
    <property type="entry name" value="Omp85"/>
    <property type="match status" value="1"/>
</dbReference>
<keyword evidence="2" id="KW-1134">Transmembrane beta strand</keyword>
<feature type="domain" description="Bacterial surface antigen (D15)" evidence="8">
    <location>
        <begin position="402"/>
        <end position="617"/>
    </location>
</feature>
<evidence type="ECO:0000256" key="5">
    <source>
        <dbReference type="ARBA" id="ARBA00023136"/>
    </source>
</evidence>
<proteinExistence type="predicted"/>
<dbReference type="PANTHER" id="PTHR12815">
    <property type="entry name" value="SORTING AND ASSEMBLY MACHINERY SAMM50 PROTEIN FAMILY MEMBER"/>
    <property type="match status" value="1"/>
</dbReference>
<dbReference type="RefSeq" id="WP_340357168.1">
    <property type="nucleotide sequence ID" value="NZ_JBBKZU010000004.1"/>
</dbReference>
<evidence type="ECO:0000313" key="10">
    <source>
        <dbReference type="EMBL" id="MEJ8811881.1"/>
    </source>
</evidence>
<keyword evidence="5" id="KW-0472">Membrane</keyword>
<name>A0ABU8VE56_9BURK</name>
<evidence type="ECO:0000256" key="3">
    <source>
        <dbReference type="ARBA" id="ARBA00022692"/>
    </source>
</evidence>
<evidence type="ECO:0000259" key="8">
    <source>
        <dbReference type="Pfam" id="PF01103"/>
    </source>
</evidence>
<evidence type="ECO:0000256" key="4">
    <source>
        <dbReference type="ARBA" id="ARBA00022729"/>
    </source>
</evidence>
<dbReference type="InterPro" id="IPR010827">
    <property type="entry name" value="BamA/TamA_POTRA"/>
</dbReference>
<keyword evidence="3" id="KW-0812">Transmembrane</keyword>
<accession>A0ABU8VE56</accession>
<dbReference type="Gene3D" id="3.10.20.310">
    <property type="entry name" value="membrane protein fhac"/>
    <property type="match status" value="2"/>
</dbReference>
<reference evidence="10 11" key="1">
    <citation type="submission" date="2024-03" db="EMBL/GenBank/DDBJ databases">
        <title>Novel species of the genus Variovorax.</title>
        <authorList>
            <person name="Liu Q."/>
            <person name="Xin Y.-H."/>
        </authorList>
    </citation>
    <scope>NUCLEOTIDE SEQUENCE [LARGE SCALE GENOMIC DNA]</scope>
    <source>
        <strain evidence="10 11">KACC 18899</strain>
    </source>
</reference>